<evidence type="ECO:0000256" key="1">
    <source>
        <dbReference type="SAM" id="MobiDB-lite"/>
    </source>
</evidence>
<feature type="transmembrane region" description="Helical" evidence="2">
    <location>
        <begin position="36"/>
        <end position="63"/>
    </location>
</feature>
<dbReference type="InParanoid" id="A0A165EDC5"/>
<reference evidence="3 4" key="1">
    <citation type="journal article" date="2016" name="Mol. Biol. Evol.">
        <title>Comparative Genomics of Early-Diverging Mushroom-Forming Fungi Provides Insights into the Origins of Lignocellulose Decay Capabilities.</title>
        <authorList>
            <person name="Nagy L.G."/>
            <person name="Riley R."/>
            <person name="Tritt A."/>
            <person name="Adam C."/>
            <person name="Daum C."/>
            <person name="Floudas D."/>
            <person name="Sun H."/>
            <person name="Yadav J.S."/>
            <person name="Pangilinan J."/>
            <person name="Larsson K.H."/>
            <person name="Matsuura K."/>
            <person name="Barry K."/>
            <person name="Labutti K."/>
            <person name="Kuo R."/>
            <person name="Ohm R.A."/>
            <person name="Bhattacharya S.S."/>
            <person name="Shirouzu T."/>
            <person name="Yoshinaga Y."/>
            <person name="Martin F.M."/>
            <person name="Grigoriev I.V."/>
            <person name="Hibbett D.S."/>
        </authorList>
    </citation>
    <scope>NUCLEOTIDE SEQUENCE [LARGE SCALE GENOMIC DNA]</scope>
    <source>
        <strain evidence="3 4">HHB12733</strain>
    </source>
</reference>
<keyword evidence="2" id="KW-0472">Membrane</keyword>
<feature type="region of interest" description="Disordered" evidence="1">
    <location>
        <begin position="1"/>
        <end position="33"/>
    </location>
</feature>
<dbReference type="Proteomes" id="UP000076842">
    <property type="component" value="Unassembled WGS sequence"/>
</dbReference>
<dbReference type="EMBL" id="KV424010">
    <property type="protein sequence ID" value="KZT54615.1"/>
    <property type="molecule type" value="Genomic_DNA"/>
</dbReference>
<proteinExistence type="predicted"/>
<keyword evidence="2" id="KW-1133">Transmembrane helix</keyword>
<evidence type="ECO:0000313" key="3">
    <source>
        <dbReference type="EMBL" id="KZT54615.1"/>
    </source>
</evidence>
<accession>A0A165EDC5</accession>
<protein>
    <submittedName>
        <fullName evidence="3">Uncharacterized protein</fullName>
    </submittedName>
</protein>
<evidence type="ECO:0000313" key="4">
    <source>
        <dbReference type="Proteomes" id="UP000076842"/>
    </source>
</evidence>
<keyword evidence="2" id="KW-0812">Transmembrane</keyword>
<feature type="region of interest" description="Disordered" evidence="1">
    <location>
        <begin position="114"/>
        <end position="139"/>
    </location>
</feature>
<keyword evidence="4" id="KW-1185">Reference proteome</keyword>
<sequence>MVDYSTSTTDSTTSTGSTSSTSSPSASTASGSSPSIGVIAGSVLGGLAIITVLVLAIALLVWLRRRTRSQVIDLLSGKPDDEAPHDLGPDTVPIPYFDDNAEVPVQPSNATIVTPGEEDGTVRRTPLSSPATPPSSWSVQEKTSSATYNFDYTGGVAMTPFIPPSTSLFASNSTSRPAADVAVIDDPAVVAGDLEAVLPAPLSSVGHSTELPTYESIHAATIPPR</sequence>
<organism evidence="3 4">
    <name type="scientific">Calocera cornea HHB12733</name>
    <dbReference type="NCBI Taxonomy" id="1353952"/>
    <lineage>
        <taxon>Eukaryota</taxon>
        <taxon>Fungi</taxon>
        <taxon>Dikarya</taxon>
        <taxon>Basidiomycota</taxon>
        <taxon>Agaricomycotina</taxon>
        <taxon>Dacrymycetes</taxon>
        <taxon>Dacrymycetales</taxon>
        <taxon>Dacrymycetaceae</taxon>
        <taxon>Calocera</taxon>
    </lineage>
</organism>
<gene>
    <name evidence="3" type="ORF">CALCODRAFT_499549</name>
</gene>
<evidence type="ECO:0000256" key="2">
    <source>
        <dbReference type="SAM" id="Phobius"/>
    </source>
</evidence>
<feature type="compositionally biased region" description="Low complexity" evidence="1">
    <location>
        <begin position="126"/>
        <end position="138"/>
    </location>
</feature>
<name>A0A165EDC5_9BASI</name>
<dbReference type="AlphaFoldDB" id="A0A165EDC5"/>